<dbReference type="PANTHER" id="PTHR14269">
    <property type="entry name" value="CDP-DIACYLGLYCEROL--GLYCEROL-3-PHOSPHATE 3-PHOSPHATIDYLTRANSFERASE-RELATED"/>
    <property type="match status" value="1"/>
</dbReference>
<evidence type="ECO:0000256" key="2">
    <source>
        <dbReference type="ARBA" id="ARBA00010441"/>
    </source>
</evidence>
<accession>W6A8E8</accession>
<dbReference type="EMBL" id="CP006681">
    <property type="protein sequence ID" value="AHI53226.1"/>
    <property type="molecule type" value="Genomic_DNA"/>
</dbReference>
<evidence type="ECO:0000256" key="9">
    <source>
        <dbReference type="ARBA" id="ARBA00023209"/>
    </source>
</evidence>
<evidence type="ECO:0000256" key="10">
    <source>
        <dbReference type="ARBA" id="ARBA00023264"/>
    </source>
</evidence>
<dbReference type="OrthoDB" id="9796672at2"/>
<keyword evidence="7" id="KW-0443">Lipid metabolism</keyword>
<dbReference type="STRING" id="1276246.SCULI_v1c08860"/>
<dbReference type="PANTHER" id="PTHR14269:SF62">
    <property type="entry name" value="CDP-DIACYLGLYCEROL--GLYCEROL-3-PHOSPHATE 3-PHOSPHATIDYLTRANSFERASE 1, CHLOROPLASTIC"/>
    <property type="match status" value="1"/>
</dbReference>
<keyword evidence="4 12" id="KW-0808">Transferase</keyword>
<dbReference type="GO" id="GO:0016020">
    <property type="term" value="C:membrane"/>
    <property type="evidence" value="ECO:0007669"/>
    <property type="project" value="UniProtKB-SubCell"/>
</dbReference>
<feature type="transmembrane region" description="Helical" evidence="13">
    <location>
        <begin position="50"/>
        <end position="72"/>
    </location>
</feature>
<dbReference type="Gene3D" id="1.20.120.1760">
    <property type="match status" value="1"/>
</dbReference>
<evidence type="ECO:0000256" key="5">
    <source>
        <dbReference type="ARBA" id="ARBA00022692"/>
    </source>
</evidence>
<dbReference type="KEGG" id="scq:SCULI_v1c08860"/>
<dbReference type="InterPro" id="IPR000462">
    <property type="entry name" value="CDP-OH_P_trans"/>
</dbReference>
<feature type="transmembrane region" description="Helical" evidence="13">
    <location>
        <begin position="93"/>
        <end position="115"/>
    </location>
</feature>
<dbReference type="Pfam" id="PF01066">
    <property type="entry name" value="CDP-OH_P_transf"/>
    <property type="match status" value="1"/>
</dbReference>
<gene>
    <name evidence="14" type="primary">pgsA</name>
    <name evidence="14" type="ORF">SCULI_v1c08860</name>
</gene>
<dbReference type="InterPro" id="IPR004570">
    <property type="entry name" value="Phosphatidylglycerol_P_synth"/>
</dbReference>
<keyword evidence="10" id="KW-1208">Phospholipid metabolism</keyword>
<evidence type="ECO:0000256" key="8">
    <source>
        <dbReference type="ARBA" id="ARBA00023136"/>
    </source>
</evidence>
<dbReference type="GO" id="GO:0046474">
    <property type="term" value="P:glycerophospholipid biosynthetic process"/>
    <property type="evidence" value="ECO:0007669"/>
    <property type="project" value="TreeGrafter"/>
</dbReference>
<keyword evidence="5 13" id="KW-0812">Transmembrane</keyword>
<keyword evidence="15" id="KW-1185">Reference proteome</keyword>
<keyword evidence="3" id="KW-0444">Lipid biosynthesis</keyword>
<keyword evidence="6 13" id="KW-1133">Transmembrane helix</keyword>
<proteinExistence type="inferred from homology"/>
<dbReference type="eggNOG" id="COG0558">
    <property type="taxonomic scope" value="Bacteria"/>
</dbReference>
<comment type="subcellular location">
    <subcellularLocation>
        <location evidence="1">Membrane</location>
        <topology evidence="1">Multi-pass membrane protein</topology>
    </subcellularLocation>
</comment>
<dbReference type="PATRIC" id="fig|1276246.3.peg.881"/>
<dbReference type="NCBIfam" id="TIGR00560">
    <property type="entry name" value="pgsA"/>
    <property type="match status" value="1"/>
</dbReference>
<dbReference type="InterPro" id="IPR048254">
    <property type="entry name" value="CDP_ALCOHOL_P_TRANSF_CS"/>
</dbReference>
<evidence type="ECO:0000256" key="12">
    <source>
        <dbReference type="RuleBase" id="RU003750"/>
    </source>
</evidence>
<name>W6A8E8_9MOLU</name>
<evidence type="ECO:0000256" key="6">
    <source>
        <dbReference type="ARBA" id="ARBA00022989"/>
    </source>
</evidence>
<evidence type="ECO:0000256" key="1">
    <source>
        <dbReference type="ARBA" id="ARBA00004141"/>
    </source>
</evidence>
<dbReference type="PIRSF" id="PIRSF000847">
    <property type="entry name" value="Phos_ph_gly_syn"/>
    <property type="match status" value="1"/>
</dbReference>
<evidence type="ECO:0000313" key="15">
    <source>
        <dbReference type="Proteomes" id="UP000019267"/>
    </source>
</evidence>
<protein>
    <recommendedName>
        <fullName evidence="11">CDP-diacylglycerol--glycerol-3-phosphate 3-phosphatidyltransferase</fullName>
        <ecNumber evidence="11">2.7.8.5</ecNumber>
    </recommendedName>
</protein>
<keyword evidence="8 13" id="KW-0472">Membrane</keyword>
<feature type="transmembrane region" description="Helical" evidence="13">
    <location>
        <begin position="12"/>
        <end position="30"/>
    </location>
</feature>
<feature type="transmembrane region" description="Helical" evidence="13">
    <location>
        <begin position="121"/>
        <end position="140"/>
    </location>
</feature>
<sequence length="225" mass="25216">MNWANRITMIRIILIPVIVTLMLLYNFNGAAPFFNVFTAAIEVGNYHLPYTYLIAGILFIIASLTDMLDGYIARKYNQVTTFGKFFDSIADKLLTNGVLVIFAAAGIVPVWMAVVLICRDFLIDVVRQILATATVVMAANQLGRFRAAFEMLGLTILFFVGFRMFDGGLFGGTGTYDEYGWINQVIMIPMYIATVLSILAAINYIWLNRKVLFDMTNKKKEANNG</sequence>
<dbReference type="GO" id="GO:0008444">
    <property type="term" value="F:CDP-diacylglycerol-glycerol-3-phosphate 3-phosphatidyltransferase activity"/>
    <property type="evidence" value="ECO:0007669"/>
    <property type="project" value="UniProtKB-UniRule"/>
</dbReference>
<evidence type="ECO:0000256" key="11">
    <source>
        <dbReference type="NCBIfam" id="TIGR00560"/>
    </source>
</evidence>
<dbReference type="InterPro" id="IPR050324">
    <property type="entry name" value="CDP-alcohol_PTase-I"/>
</dbReference>
<dbReference type="Proteomes" id="UP000019267">
    <property type="component" value="Chromosome"/>
</dbReference>
<reference evidence="14 15" key="1">
    <citation type="journal article" date="2014" name="Genome Biol. Evol.">
        <title>Molecular evolution of the substrate utilization strategies and putative virulence factors in mosquito-associated Spiroplasma species.</title>
        <authorList>
            <person name="Chang T.H."/>
            <person name="Lo W.S."/>
            <person name="Ku C."/>
            <person name="Chen L.L."/>
            <person name="Kuo C.H."/>
        </authorList>
    </citation>
    <scope>NUCLEOTIDE SEQUENCE [LARGE SCALE GENOMIC DNA]</scope>
    <source>
        <strain evidence="14">AES-1</strain>
    </source>
</reference>
<evidence type="ECO:0000313" key="14">
    <source>
        <dbReference type="EMBL" id="AHI53226.1"/>
    </source>
</evidence>
<dbReference type="RefSeq" id="WP_025363451.1">
    <property type="nucleotide sequence ID" value="NZ_CP006681.1"/>
</dbReference>
<dbReference type="PROSITE" id="PS00379">
    <property type="entry name" value="CDP_ALCOHOL_P_TRANSF"/>
    <property type="match status" value="1"/>
</dbReference>
<dbReference type="AlphaFoldDB" id="W6A8E8"/>
<keyword evidence="9" id="KW-0594">Phospholipid biosynthesis</keyword>
<evidence type="ECO:0000256" key="7">
    <source>
        <dbReference type="ARBA" id="ARBA00023098"/>
    </source>
</evidence>
<dbReference type="InterPro" id="IPR043130">
    <property type="entry name" value="CDP-OH_PTrfase_TM_dom"/>
</dbReference>
<dbReference type="HOGENOM" id="CLU_051314_2_3_14"/>
<dbReference type="EC" id="2.7.8.5" evidence="11"/>
<feature type="transmembrane region" description="Helical" evidence="13">
    <location>
        <begin position="185"/>
        <end position="207"/>
    </location>
</feature>
<organism evidence="14 15">
    <name type="scientific">Spiroplasma culicicola AES-1</name>
    <dbReference type="NCBI Taxonomy" id="1276246"/>
    <lineage>
        <taxon>Bacteria</taxon>
        <taxon>Bacillati</taxon>
        <taxon>Mycoplasmatota</taxon>
        <taxon>Mollicutes</taxon>
        <taxon>Entomoplasmatales</taxon>
        <taxon>Spiroplasmataceae</taxon>
        <taxon>Spiroplasma</taxon>
    </lineage>
</organism>
<evidence type="ECO:0000256" key="13">
    <source>
        <dbReference type="SAM" id="Phobius"/>
    </source>
</evidence>
<evidence type="ECO:0000256" key="3">
    <source>
        <dbReference type="ARBA" id="ARBA00022516"/>
    </source>
</evidence>
<evidence type="ECO:0000256" key="4">
    <source>
        <dbReference type="ARBA" id="ARBA00022679"/>
    </source>
</evidence>
<feature type="transmembrane region" description="Helical" evidence="13">
    <location>
        <begin position="147"/>
        <end position="165"/>
    </location>
</feature>
<comment type="similarity">
    <text evidence="2 12">Belongs to the CDP-alcohol phosphatidyltransferase class-I family.</text>
</comment>